<organism evidence="2 3">
    <name type="scientific">Takifugu flavidus</name>
    <name type="common">sansaifugu</name>
    <dbReference type="NCBI Taxonomy" id="433684"/>
    <lineage>
        <taxon>Eukaryota</taxon>
        <taxon>Metazoa</taxon>
        <taxon>Chordata</taxon>
        <taxon>Craniata</taxon>
        <taxon>Vertebrata</taxon>
        <taxon>Euteleostomi</taxon>
        <taxon>Actinopterygii</taxon>
        <taxon>Neopterygii</taxon>
        <taxon>Teleostei</taxon>
        <taxon>Neoteleostei</taxon>
        <taxon>Acanthomorphata</taxon>
        <taxon>Eupercaria</taxon>
        <taxon>Tetraodontiformes</taxon>
        <taxon>Tetradontoidea</taxon>
        <taxon>Tetraodontidae</taxon>
        <taxon>Takifugu</taxon>
    </lineage>
</organism>
<comment type="caution">
    <text evidence="2">The sequence shown here is derived from an EMBL/GenBank/DDBJ whole genome shotgun (WGS) entry which is preliminary data.</text>
</comment>
<evidence type="ECO:0000313" key="2">
    <source>
        <dbReference type="EMBL" id="TWW70666.1"/>
    </source>
</evidence>
<evidence type="ECO:0000313" key="3">
    <source>
        <dbReference type="Proteomes" id="UP000324091"/>
    </source>
</evidence>
<proteinExistence type="predicted"/>
<reference evidence="2 3" key="1">
    <citation type="submission" date="2019-04" db="EMBL/GenBank/DDBJ databases">
        <title>Chromosome genome assembly for Takifugu flavidus.</title>
        <authorList>
            <person name="Xiao S."/>
        </authorList>
    </citation>
    <scope>NUCLEOTIDE SEQUENCE [LARGE SCALE GENOMIC DNA]</scope>
    <source>
        <strain evidence="2">HTHZ2018</strain>
        <tissue evidence="2">Muscle</tissue>
    </source>
</reference>
<accession>A0A5C6NUJ8</accession>
<dbReference type="Proteomes" id="UP000324091">
    <property type="component" value="Chromosome 17"/>
</dbReference>
<evidence type="ECO:0000256" key="1">
    <source>
        <dbReference type="SAM" id="MobiDB-lite"/>
    </source>
</evidence>
<feature type="compositionally biased region" description="Pro residues" evidence="1">
    <location>
        <begin position="357"/>
        <end position="469"/>
    </location>
</feature>
<protein>
    <submittedName>
        <fullName evidence="2">Uncharacterized protein</fullName>
    </submittedName>
</protein>
<keyword evidence="3" id="KW-1185">Reference proteome</keyword>
<feature type="compositionally biased region" description="Basic and acidic residues" evidence="1">
    <location>
        <begin position="18"/>
        <end position="36"/>
    </location>
</feature>
<dbReference type="AlphaFoldDB" id="A0A5C6NUJ8"/>
<dbReference type="EMBL" id="RHFK02000009">
    <property type="protein sequence ID" value="TWW70666.1"/>
    <property type="molecule type" value="Genomic_DNA"/>
</dbReference>
<feature type="compositionally biased region" description="Polar residues" evidence="1">
    <location>
        <begin position="273"/>
        <end position="283"/>
    </location>
</feature>
<feature type="compositionally biased region" description="Polar residues" evidence="1">
    <location>
        <begin position="37"/>
        <end position="51"/>
    </location>
</feature>
<feature type="region of interest" description="Disordered" evidence="1">
    <location>
        <begin position="1"/>
        <end position="66"/>
    </location>
</feature>
<feature type="region of interest" description="Disordered" evidence="1">
    <location>
        <begin position="122"/>
        <end position="167"/>
    </location>
</feature>
<name>A0A5C6NUJ8_9TELE</name>
<gene>
    <name evidence="2" type="ORF">D4764_17G0001490</name>
</gene>
<feature type="region of interest" description="Disordered" evidence="1">
    <location>
        <begin position="249"/>
        <end position="482"/>
    </location>
</feature>
<sequence>MSSPMSFHHTDVPTSSVKFDDPGKLYHQETRRRSNKSDLTGRTMQRSNVRGYQQIHEYGNRSREEGDGPSVLICFYNAPEDLGTPRPEHHHVGTQTLPPGACGDASTPSCKIHSVCPEQRVMAEGGDSGDKPKATVWSQRTPQAEFPQKGSRGEFPGPVLEPRPSKNIQPMLNRSAEKSSTTRLTTNQLICQHSKLQKMGCSCSTSSDEWSDSDSDSSLSELPPYIRRSTKTVELRKHTVTQHACLDKEVKGDGSGTCEETLESHPRVALPRLSTSGEANNIDGSKPSKPVHSTLVGRPSIAIMMTEASGDQQRPMVDPEPQRGDKDDTDDLEKAPNQCAIDEPGPSTVRQNGLLPTPNPEPDTGLLPPPPPEPDTSLMPPPPPEPDTGLMPPPPPEPDTSLMPPPPPEPDTGLMPPPPPEPDTSLMPPPPPEPDTSLMPPPPPEPDTGLMPPPPPEPDTGLMPPPPPELSVSSEVNVRLAA</sequence>